<dbReference type="EMBL" id="JBFMKM010000005">
    <property type="protein sequence ID" value="KAL1306164.1"/>
    <property type="molecule type" value="Genomic_DNA"/>
</dbReference>
<protein>
    <submittedName>
        <fullName evidence="2">Uncharacterized protein</fullName>
    </submittedName>
</protein>
<dbReference type="PANTHER" id="PTHR22794:SF2">
    <property type="entry name" value="THAP DOMAIN-CONTAINING PROTEIN 11"/>
    <property type="match status" value="1"/>
</dbReference>
<organism evidence="2 3">
    <name type="scientific">Neodothiora populina</name>
    <dbReference type="NCBI Taxonomy" id="2781224"/>
    <lineage>
        <taxon>Eukaryota</taxon>
        <taxon>Fungi</taxon>
        <taxon>Dikarya</taxon>
        <taxon>Ascomycota</taxon>
        <taxon>Pezizomycotina</taxon>
        <taxon>Dothideomycetes</taxon>
        <taxon>Dothideomycetidae</taxon>
        <taxon>Dothideales</taxon>
        <taxon>Dothioraceae</taxon>
        <taxon>Neodothiora</taxon>
    </lineage>
</organism>
<evidence type="ECO:0000313" key="2">
    <source>
        <dbReference type="EMBL" id="KAL1306164.1"/>
    </source>
</evidence>
<dbReference type="RefSeq" id="XP_069202437.1">
    <property type="nucleotide sequence ID" value="XM_069343887.1"/>
</dbReference>
<feature type="compositionally biased region" description="Acidic residues" evidence="1">
    <location>
        <begin position="359"/>
        <end position="376"/>
    </location>
</feature>
<feature type="compositionally biased region" description="Basic and acidic residues" evidence="1">
    <location>
        <begin position="453"/>
        <end position="462"/>
    </location>
</feature>
<feature type="compositionally biased region" description="Low complexity" evidence="1">
    <location>
        <begin position="571"/>
        <end position="583"/>
    </location>
</feature>
<evidence type="ECO:0000313" key="3">
    <source>
        <dbReference type="Proteomes" id="UP001562354"/>
    </source>
</evidence>
<feature type="compositionally biased region" description="Polar residues" evidence="1">
    <location>
        <begin position="585"/>
        <end position="594"/>
    </location>
</feature>
<feature type="region of interest" description="Disordered" evidence="1">
    <location>
        <begin position="1"/>
        <end position="510"/>
    </location>
</feature>
<proteinExistence type="predicted"/>
<feature type="compositionally biased region" description="Basic and acidic residues" evidence="1">
    <location>
        <begin position="488"/>
        <end position="501"/>
    </location>
</feature>
<evidence type="ECO:0000256" key="1">
    <source>
        <dbReference type="SAM" id="MobiDB-lite"/>
    </source>
</evidence>
<sequence length="811" mass="88643">MPSAQSSPNPAPLGPGGAAGAAVAPPKRPSLVSRHSSSTHVAQSPAGPPLPRPGPARPHKHVVGRQGRNPSFHRSLSKLKIPNSAVAVIDDDSGPPTPKARHHNRTHSSGALSAALSGALSGATPTSAAPPSPGHRPGHAMKRTNTSLALPRTSSQTTLKKNHSSGQLTRLGSSRNVIHAHKGSRQERPDLRRAHTQPHKRHKSPAPAPDHRRQTSVHFNVGSDDDDDDQAQEMEGVDDQWTEDSASASPNTTRDNTRNNTRQNSIVLDPVHNPYAQSAHPRPEEKPPDSNNYNDDDDEEDEDDDDDTDTGNAPPAIAAPLHASSTRTRDFATQDEAQEASHKNAQLHHLPQQQQEAAGEGDDADAEDADQEAEELDERHQQLRQLQHERQQLLRKQYEQQEEQDKQLKQQERELKQKQRQEQQEQEREKQQQQQQQQQQQAQQEAQMSESQENGRHDKDSDVSSQKHTQRAPSRELNSPSLSSHHSRPLDTDLIAKRLLEKNSPAPPRVSSISALANAASADPKSLSQSQNGNLAPTGANNTPIVSRFVGPEDGTDSKDATPRTHSGFLRSSSRHSSISHSHVQQDTNLQRNKSAPDFAAQERGFRSPTTPSGARTPDTLMNNSRTQQKLWLQRGLSNIEASSQPHLPALLPTGRAQAMRIPQRGMQFEFVDKEYAVVRRFHNTLLQGVERIRVLNGGSLPGKPKRPLGSSAPTTTVNGKRPGTARSMRSVKCSASMAERSHRSSASQRAKVSFHTGASPESGRQSPVDDEEDDEEDDGRPNLATERPLTAADIARRIWESDVGLTAAAA</sequence>
<feature type="compositionally biased region" description="Basic residues" evidence="1">
    <location>
        <begin position="194"/>
        <end position="204"/>
    </location>
</feature>
<feature type="compositionally biased region" description="Acidic residues" evidence="1">
    <location>
        <begin position="294"/>
        <end position="309"/>
    </location>
</feature>
<feature type="compositionally biased region" description="Acidic residues" evidence="1">
    <location>
        <begin position="769"/>
        <end position="779"/>
    </location>
</feature>
<feature type="compositionally biased region" description="Basic and acidic residues" evidence="1">
    <location>
        <begin position="184"/>
        <end position="193"/>
    </location>
</feature>
<name>A0ABR3PJ44_9PEZI</name>
<feature type="region of interest" description="Disordered" evidence="1">
    <location>
        <begin position="697"/>
        <end position="794"/>
    </location>
</feature>
<accession>A0ABR3PJ44</accession>
<gene>
    <name evidence="2" type="ORF">AAFC00_004271</name>
</gene>
<feature type="compositionally biased region" description="Low complexity" evidence="1">
    <location>
        <begin position="251"/>
        <end position="262"/>
    </location>
</feature>
<dbReference type="CDD" id="cd22249">
    <property type="entry name" value="UDM1_RNF168_RNF169-like"/>
    <property type="match status" value="1"/>
</dbReference>
<feature type="compositionally biased region" description="Pro residues" evidence="1">
    <location>
        <begin position="46"/>
        <end position="56"/>
    </location>
</feature>
<feature type="compositionally biased region" description="Low complexity" evidence="1">
    <location>
        <begin position="108"/>
        <end position="127"/>
    </location>
</feature>
<keyword evidence="3" id="KW-1185">Reference proteome</keyword>
<feature type="compositionally biased region" description="Polar residues" evidence="1">
    <location>
        <begin position="608"/>
        <end position="623"/>
    </location>
</feature>
<feature type="compositionally biased region" description="Acidic residues" evidence="1">
    <location>
        <begin position="223"/>
        <end position="242"/>
    </location>
</feature>
<dbReference type="Proteomes" id="UP001562354">
    <property type="component" value="Unassembled WGS sequence"/>
</dbReference>
<feature type="compositionally biased region" description="Polar residues" evidence="1">
    <location>
        <begin position="143"/>
        <end position="176"/>
    </location>
</feature>
<feature type="compositionally biased region" description="Basic and acidic residues" evidence="1">
    <location>
        <begin position="377"/>
        <end position="431"/>
    </location>
</feature>
<feature type="compositionally biased region" description="Low complexity" evidence="1">
    <location>
        <begin position="432"/>
        <end position="447"/>
    </location>
</feature>
<feature type="region of interest" description="Disordered" evidence="1">
    <location>
        <begin position="522"/>
        <end position="623"/>
    </location>
</feature>
<feature type="compositionally biased region" description="Polar residues" evidence="1">
    <location>
        <begin position="33"/>
        <end position="42"/>
    </location>
</feature>
<dbReference type="PANTHER" id="PTHR22794">
    <property type="entry name" value="THAP DOMAIN PROTEIN 11"/>
    <property type="match status" value="1"/>
</dbReference>
<feature type="compositionally biased region" description="Polar residues" evidence="1">
    <location>
        <begin position="527"/>
        <end position="545"/>
    </location>
</feature>
<comment type="caution">
    <text evidence="2">The sequence shown here is derived from an EMBL/GenBank/DDBJ whole genome shotgun (WGS) entry which is preliminary data.</text>
</comment>
<dbReference type="GeneID" id="95977971"/>
<reference evidence="2 3" key="1">
    <citation type="submission" date="2024-07" db="EMBL/GenBank/DDBJ databases">
        <title>Draft sequence of the Neodothiora populina.</title>
        <authorList>
            <person name="Drown D.D."/>
            <person name="Schuette U.S."/>
            <person name="Buechlein A.B."/>
            <person name="Rusch D.R."/>
            <person name="Winton L.W."/>
            <person name="Adams G.A."/>
        </authorList>
    </citation>
    <scope>NUCLEOTIDE SEQUENCE [LARGE SCALE GENOMIC DNA]</scope>
    <source>
        <strain evidence="2 3">CPC 39397</strain>
    </source>
</reference>